<dbReference type="eggNOG" id="ENOG5032014">
    <property type="taxonomic scope" value="Bacteria"/>
</dbReference>
<reference evidence="2 3" key="1">
    <citation type="submission" date="2014-07" db="EMBL/GenBank/DDBJ databases">
        <title>Genome Sequence of Rhodococcus opacus Strain R7, a Biodegrader of Mono- and Polycyclic Aromatic Hydrocarbons.</title>
        <authorList>
            <person name="Di Gennaro P."/>
            <person name="Zampolli J."/>
            <person name="Presti I."/>
            <person name="Cappelletti M."/>
            <person name="D'Ursi P."/>
            <person name="Orro A."/>
            <person name="Mezzelani A."/>
            <person name="Milanesi L."/>
        </authorList>
    </citation>
    <scope>NUCLEOTIDE SEQUENCE [LARGE SCALE GENOMIC DNA]</scope>
    <source>
        <strain evidence="2 3">R7</strain>
    </source>
</reference>
<proteinExistence type="predicted"/>
<name>A0A076EE12_RHOOP</name>
<evidence type="ECO:0000313" key="2">
    <source>
        <dbReference type="EMBL" id="AII03367.1"/>
    </source>
</evidence>
<dbReference type="Proteomes" id="UP000028488">
    <property type="component" value="Chromosome"/>
</dbReference>
<accession>A0A076EE12</accession>
<feature type="compositionally biased region" description="Basic and acidic residues" evidence="1">
    <location>
        <begin position="193"/>
        <end position="209"/>
    </location>
</feature>
<feature type="compositionally biased region" description="Basic and acidic residues" evidence="1">
    <location>
        <begin position="156"/>
        <end position="175"/>
    </location>
</feature>
<protein>
    <submittedName>
        <fullName evidence="2">Uncharacterized protein</fullName>
    </submittedName>
</protein>
<organism evidence="2 3">
    <name type="scientific">Rhodococcus opacus</name>
    <name type="common">Nocardia opaca</name>
    <dbReference type="NCBI Taxonomy" id="37919"/>
    <lineage>
        <taxon>Bacteria</taxon>
        <taxon>Bacillati</taxon>
        <taxon>Actinomycetota</taxon>
        <taxon>Actinomycetes</taxon>
        <taxon>Mycobacteriales</taxon>
        <taxon>Nocardiaceae</taxon>
        <taxon>Rhodococcus</taxon>
    </lineage>
</organism>
<gene>
    <name evidence="2" type="ORF">EP51_01400</name>
</gene>
<sequence length="218" mass="23117">MLPTPDAVRGDDTQQVGLIMKIMKAKTKVEVASAVGAGYLLGRTHQLRMAVKIAGAGGRSPKGPEDLLAQGSEFLASSPEIADLGDSVRDELLDTAAATAEASSEHVDSFRDRLRSGGAHVVAGGGHLVAGVKRIGRRGHTHPRDPEDSTVDEAPDQGKDEDGRSSQAVQEERQPKPRRRRKPRITTPGDSAAESRDESAPEARPDTAARRKGTAKAH</sequence>
<feature type="region of interest" description="Disordered" evidence="1">
    <location>
        <begin position="130"/>
        <end position="218"/>
    </location>
</feature>
<dbReference type="EMBL" id="CP008947">
    <property type="protein sequence ID" value="AII03367.1"/>
    <property type="molecule type" value="Genomic_DNA"/>
</dbReference>
<dbReference type="AlphaFoldDB" id="A0A076EE12"/>
<evidence type="ECO:0000313" key="3">
    <source>
        <dbReference type="Proteomes" id="UP000028488"/>
    </source>
</evidence>
<evidence type="ECO:0000256" key="1">
    <source>
        <dbReference type="SAM" id="MobiDB-lite"/>
    </source>
</evidence>